<proteinExistence type="predicted"/>
<name>A0A0A9HT11_ARUDO</name>
<sequence length="74" mass="8130">MSSSRVARHVASYSALRSVRVYISTSAATVLRQGTSVKRGHVVCSDTVHVNRTHGHETRIVAMQRQELVPWASG</sequence>
<dbReference type="AlphaFoldDB" id="A0A0A9HT11"/>
<reference evidence="1" key="1">
    <citation type="submission" date="2014-09" db="EMBL/GenBank/DDBJ databases">
        <authorList>
            <person name="Magalhaes I.L.F."/>
            <person name="Oliveira U."/>
            <person name="Santos F.R."/>
            <person name="Vidigal T.H.D.A."/>
            <person name="Brescovit A.D."/>
            <person name="Santos A.J."/>
        </authorList>
    </citation>
    <scope>NUCLEOTIDE SEQUENCE</scope>
    <source>
        <tissue evidence="1">Shoot tissue taken approximately 20 cm above the soil surface</tissue>
    </source>
</reference>
<dbReference type="EMBL" id="GBRH01161858">
    <property type="protein sequence ID" value="JAE36038.1"/>
    <property type="molecule type" value="Transcribed_RNA"/>
</dbReference>
<evidence type="ECO:0000313" key="1">
    <source>
        <dbReference type="EMBL" id="JAE36038.1"/>
    </source>
</evidence>
<reference evidence="1" key="2">
    <citation type="journal article" date="2015" name="Data Brief">
        <title>Shoot transcriptome of the giant reed, Arundo donax.</title>
        <authorList>
            <person name="Barrero R.A."/>
            <person name="Guerrero F.D."/>
            <person name="Moolhuijzen P."/>
            <person name="Goolsby J.A."/>
            <person name="Tidwell J."/>
            <person name="Bellgard S.E."/>
            <person name="Bellgard M.I."/>
        </authorList>
    </citation>
    <scope>NUCLEOTIDE SEQUENCE</scope>
    <source>
        <tissue evidence="1">Shoot tissue taken approximately 20 cm above the soil surface</tissue>
    </source>
</reference>
<accession>A0A0A9HT11</accession>
<organism evidence="1">
    <name type="scientific">Arundo donax</name>
    <name type="common">Giant reed</name>
    <name type="synonym">Donax arundinaceus</name>
    <dbReference type="NCBI Taxonomy" id="35708"/>
    <lineage>
        <taxon>Eukaryota</taxon>
        <taxon>Viridiplantae</taxon>
        <taxon>Streptophyta</taxon>
        <taxon>Embryophyta</taxon>
        <taxon>Tracheophyta</taxon>
        <taxon>Spermatophyta</taxon>
        <taxon>Magnoliopsida</taxon>
        <taxon>Liliopsida</taxon>
        <taxon>Poales</taxon>
        <taxon>Poaceae</taxon>
        <taxon>PACMAD clade</taxon>
        <taxon>Arundinoideae</taxon>
        <taxon>Arundineae</taxon>
        <taxon>Arundo</taxon>
    </lineage>
</organism>
<protein>
    <submittedName>
        <fullName evidence="1">Uncharacterized protein</fullName>
    </submittedName>
</protein>